<proteinExistence type="predicted"/>
<dbReference type="EMBL" id="CP073721">
    <property type="protein sequence ID" value="UWZ38952.1"/>
    <property type="molecule type" value="Genomic_DNA"/>
</dbReference>
<accession>A0ABY5ZDW2</accession>
<gene>
    <name evidence="2" type="ORF">Drose_12420</name>
</gene>
<dbReference type="Proteomes" id="UP001058271">
    <property type="component" value="Chromosome"/>
</dbReference>
<feature type="domain" description="CHAT" evidence="1">
    <location>
        <begin position="250"/>
        <end position="408"/>
    </location>
</feature>
<evidence type="ECO:0000313" key="3">
    <source>
        <dbReference type="Proteomes" id="UP001058271"/>
    </source>
</evidence>
<keyword evidence="3" id="KW-1185">Reference proteome</keyword>
<organism evidence="2 3">
    <name type="scientific">Dactylosporangium roseum</name>
    <dbReference type="NCBI Taxonomy" id="47989"/>
    <lineage>
        <taxon>Bacteria</taxon>
        <taxon>Bacillati</taxon>
        <taxon>Actinomycetota</taxon>
        <taxon>Actinomycetes</taxon>
        <taxon>Micromonosporales</taxon>
        <taxon>Micromonosporaceae</taxon>
        <taxon>Dactylosporangium</taxon>
    </lineage>
</organism>
<name>A0ABY5ZDW2_9ACTN</name>
<evidence type="ECO:0000313" key="2">
    <source>
        <dbReference type="EMBL" id="UWZ38952.1"/>
    </source>
</evidence>
<dbReference type="InterPro" id="IPR024983">
    <property type="entry name" value="CHAT_dom"/>
</dbReference>
<evidence type="ECO:0000259" key="1">
    <source>
        <dbReference type="Pfam" id="PF12770"/>
    </source>
</evidence>
<dbReference type="Pfam" id="PF12770">
    <property type="entry name" value="CHAT"/>
    <property type="match status" value="1"/>
</dbReference>
<protein>
    <submittedName>
        <fullName evidence="2">CHAT domain-containing protein</fullName>
    </submittedName>
</protein>
<sequence length="422" mass="46467">MSVAPGDVVVGQASSLAIRFRNPGPGPCFNVVFKPRLPPGLVLVRGSGQVDIPALPAGHTHTHTISVEARRPGPFELTSINFSYRDENDLPVRVTDFRAGLVAKPAPPPVLIRQPTGRLRVECEDGELDLGAWDLLRIRVSNGTGVPLDDVTVAVEGPFATDGKRSRITTLDDGTTARYSFHVNAAEGGQHVPVTVRTTYRYRDLGGEIRTRTQQDDVNIAVRAVEPRRDPTSGEQIVLYLAASPRDMSPLRSDLEMRKVKEKLQLSRQREQYRIELCPASRFDDISQALIDYEPHVVHFSGHGDAGGNLCVEDEYGYRDSITPEGLAELFGQHRATIRCVVVNACHSIHLAKILSTRIDHVVGMRYQIGDEAAIQFSVGFYQALFAGWSVPDAFARGRAHIRSRPALEQQHLTPLLFPPGP</sequence>
<reference evidence="2" key="1">
    <citation type="submission" date="2021-04" db="EMBL/GenBank/DDBJ databases">
        <title>Biosynthetic gene clusters of Dactylosporangioum roseum.</title>
        <authorList>
            <person name="Hartkoorn R.C."/>
            <person name="Beaudoing E."/>
            <person name="Hot D."/>
            <person name="Moureu S."/>
        </authorList>
    </citation>
    <scope>NUCLEOTIDE SEQUENCE</scope>
    <source>
        <strain evidence="2">NRRL B-16295</strain>
    </source>
</reference>
<dbReference type="RefSeq" id="WP_260728345.1">
    <property type="nucleotide sequence ID" value="NZ_BAAABS010000041.1"/>
</dbReference>